<reference evidence="1" key="1">
    <citation type="journal article" date="2009" name="PLoS Genet.">
        <title>Sequencing, mapping, and analysis of 27,455 maize full-length cDNAs.</title>
        <authorList>
            <person name="Soderlund C."/>
            <person name="Descour A."/>
            <person name="Kudrna D."/>
            <person name="Bomhoff M."/>
            <person name="Boyd L."/>
            <person name="Currie J."/>
            <person name="Angelova A."/>
            <person name="Collura K."/>
            <person name="Wissotski M."/>
            <person name="Ashley E."/>
            <person name="Morrow D."/>
            <person name="Fernandes J."/>
            <person name="Walbot V."/>
            <person name="Yu Y."/>
        </authorList>
    </citation>
    <scope>NUCLEOTIDE SEQUENCE</scope>
    <source>
        <strain evidence="1">B73</strain>
    </source>
</reference>
<accession>C0P2G6</accession>
<dbReference type="EMBL" id="BT062485">
    <property type="protein sequence ID" value="ACN27182.1"/>
    <property type="molecule type" value="mRNA"/>
</dbReference>
<reference evidence="1" key="2">
    <citation type="submission" date="2012-06" db="EMBL/GenBank/DDBJ databases">
        <authorList>
            <person name="Yu Y."/>
            <person name="Currie J."/>
            <person name="Lomeli R."/>
            <person name="Angelova A."/>
            <person name="Collura K."/>
            <person name="Wissotski M."/>
            <person name="Campos D."/>
            <person name="Kudrna D."/>
            <person name="Golser W."/>
            <person name="Ashely E."/>
            <person name="Descour A."/>
            <person name="Fernandes J."/>
            <person name="Soderlund C."/>
            <person name="Walbot V."/>
        </authorList>
    </citation>
    <scope>NUCLEOTIDE SEQUENCE</scope>
    <source>
        <strain evidence="1">B73</strain>
    </source>
</reference>
<name>C0P2G6_MAIZE</name>
<sequence>MQELLPLFFVRRCCRSRAVHAFLLSFLYASKRINYIILLTLPSVVESDCL</sequence>
<dbReference type="AlphaFoldDB" id="C0P2G6"/>
<proteinExistence type="evidence at transcript level"/>
<evidence type="ECO:0000313" key="1">
    <source>
        <dbReference type="EMBL" id="ACN27182.1"/>
    </source>
</evidence>
<organism evidence="1">
    <name type="scientific">Zea mays</name>
    <name type="common">Maize</name>
    <dbReference type="NCBI Taxonomy" id="4577"/>
    <lineage>
        <taxon>Eukaryota</taxon>
        <taxon>Viridiplantae</taxon>
        <taxon>Streptophyta</taxon>
        <taxon>Embryophyta</taxon>
        <taxon>Tracheophyta</taxon>
        <taxon>Spermatophyta</taxon>
        <taxon>Magnoliopsida</taxon>
        <taxon>Liliopsida</taxon>
        <taxon>Poales</taxon>
        <taxon>Poaceae</taxon>
        <taxon>PACMAD clade</taxon>
        <taxon>Panicoideae</taxon>
        <taxon>Andropogonodae</taxon>
        <taxon>Andropogoneae</taxon>
        <taxon>Tripsacinae</taxon>
        <taxon>Zea</taxon>
    </lineage>
</organism>
<protein>
    <submittedName>
        <fullName evidence="1">Uncharacterized protein</fullName>
    </submittedName>
</protein>